<dbReference type="InterPro" id="IPR005184">
    <property type="entry name" value="DUF306_Meta_HslJ"/>
</dbReference>
<dbReference type="Gene3D" id="2.40.128.270">
    <property type="match status" value="1"/>
</dbReference>
<evidence type="ECO:0000259" key="3">
    <source>
        <dbReference type="Pfam" id="PF14302"/>
    </source>
</evidence>
<protein>
    <submittedName>
        <fullName evidence="4">META domain-containing protein</fullName>
    </submittedName>
</protein>
<dbReference type="Pfam" id="PF14302">
    <property type="entry name" value="DUF4377"/>
    <property type="match status" value="1"/>
</dbReference>
<dbReference type="PROSITE" id="PS51257">
    <property type="entry name" value="PROKAR_LIPOPROTEIN"/>
    <property type="match status" value="1"/>
</dbReference>
<feature type="chain" id="PRO_5017175579" evidence="1">
    <location>
        <begin position="26"/>
        <end position="262"/>
    </location>
</feature>
<dbReference type="AlphaFoldDB" id="A0A1G6JVW8"/>
<feature type="domain" description="DUF4377" evidence="3">
    <location>
        <begin position="176"/>
        <end position="257"/>
    </location>
</feature>
<dbReference type="PANTHER" id="PTHR35535:SF2">
    <property type="entry name" value="DUF306 DOMAIN-CONTAINING PROTEIN"/>
    <property type="match status" value="1"/>
</dbReference>
<dbReference type="Pfam" id="PF03724">
    <property type="entry name" value="META"/>
    <property type="match status" value="1"/>
</dbReference>
<dbReference type="PANTHER" id="PTHR35535">
    <property type="entry name" value="HEAT SHOCK PROTEIN HSLJ"/>
    <property type="match status" value="1"/>
</dbReference>
<name>A0A1G6JVW8_9GAMM</name>
<dbReference type="InterPro" id="IPR053147">
    <property type="entry name" value="Hsp_HslJ-like"/>
</dbReference>
<feature type="signal peptide" evidence="1">
    <location>
        <begin position="1"/>
        <end position="25"/>
    </location>
</feature>
<evidence type="ECO:0000313" key="5">
    <source>
        <dbReference type="Proteomes" id="UP000242317"/>
    </source>
</evidence>
<keyword evidence="1" id="KW-0732">Signal</keyword>
<keyword evidence="5" id="KW-1185">Reference proteome</keyword>
<feature type="domain" description="DUF306" evidence="2">
    <location>
        <begin position="61"/>
        <end position="153"/>
    </location>
</feature>
<organism evidence="4 5">
    <name type="scientific">Acinetobacter marinus</name>
    <dbReference type="NCBI Taxonomy" id="281375"/>
    <lineage>
        <taxon>Bacteria</taxon>
        <taxon>Pseudomonadati</taxon>
        <taxon>Pseudomonadota</taxon>
        <taxon>Gammaproteobacteria</taxon>
        <taxon>Moraxellales</taxon>
        <taxon>Moraxellaceae</taxon>
        <taxon>Acinetobacter</taxon>
    </lineage>
</organism>
<evidence type="ECO:0000313" key="4">
    <source>
        <dbReference type="EMBL" id="SDC22854.1"/>
    </source>
</evidence>
<dbReference type="Proteomes" id="UP000242317">
    <property type="component" value="Unassembled WGS sequence"/>
</dbReference>
<sequence>MKSQLWCAVLGLSLAGVMSGCQTTAQDQTASSTTGSVAQAGDASLTQTKTQMLQSYVWTHQASDSPTAVVLRFQDGRVAIDAGCNGMGTDVQIDDQIIKAGNVISTMKACAPEIMKQEQMAGKLFANRDVPYDLDLANLNKPVLILTTTEGQKLRFTSQPTAETKYQGQAEIQFLEIAPETKQCSGVGVMQCMQVREIKYQDGKKIAVGDWSNFYGQIEGYQHQDGIRNIVRVKRFTLKNPAADQSKYAYVHDLTVEAEQVK</sequence>
<dbReference type="InterPro" id="IPR025485">
    <property type="entry name" value="DUF4377"/>
</dbReference>
<gene>
    <name evidence="4" type="ORF">SAMN05421749_103472</name>
</gene>
<evidence type="ECO:0000256" key="1">
    <source>
        <dbReference type="SAM" id="SignalP"/>
    </source>
</evidence>
<accession>A0A1G6JVW8</accession>
<evidence type="ECO:0000259" key="2">
    <source>
        <dbReference type="Pfam" id="PF03724"/>
    </source>
</evidence>
<dbReference type="EMBL" id="FMYK01000003">
    <property type="protein sequence ID" value="SDC22854.1"/>
    <property type="molecule type" value="Genomic_DNA"/>
</dbReference>
<reference evidence="5" key="1">
    <citation type="submission" date="2016-09" db="EMBL/GenBank/DDBJ databases">
        <authorList>
            <person name="Varghese N."/>
            <person name="Submissions S."/>
        </authorList>
    </citation>
    <scope>NUCLEOTIDE SEQUENCE [LARGE SCALE GENOMIC DNA]</scope>
    <source>
        <strain evidence="5">ANC 3699</strain>
    </source>
</reference>
<dbReference type="InterPro" id="IPR038670">
    <property type="entry name" value="HslJ-like_sf"/>
</dbReference>
<proteinExistence type="predicted"/>
<dbReference type="RefSeq" id="WP_171259080.1">
    <property type="nucleotide sequence ID" value="NZ_FMYK01000003.1"/>
</dbReference>